<comment type="caution">
    <text evidence="2">The sequence shown here is derived from an EMBL/GenBank/DDBJ whole genome shotgun (WGS) entry which is preliminary data.</text>
</comment>
<dbReference type="Proteomes" id="UP000314294">
    <property type="component" value="Unassembled WGS sequence"/>
</dbReference>
<reference evidence="2 3" key="1">
    <citation type="submission" date="2019-03" db="EMBL/GenBank/DDBJ databases">
        <title>First draft genome of Liparis tanakae, snailfish: a comprehensive survey of snailfish specific genes.</title>
        <authorList>
            <person name="Kim W."/>
            <person name="Song I."/>
            <person name="Jeong J.-H."/>
            <person name="Kim D."/>
            <person name="Kim S."/>
            <person name="Ryu S."/>
            <person name="Song J.Y."/>
            <person name="Lee S.K."/>
        </authorList>
    </citation>
    <scope>NUCLEOTIDE SEQUENCE [LARGE SCALE GENOMIC DNA]</scope>
    <source>
        <tissue evidence="2">Muscle</tissue>
    </source>
</reference>
<gene>
    <name evidence="2" type="ORF">EYF80_056632</name>
</gene>
<evidence type="ECO:0000256" key="1">
    <source>
        <dbReference type="SAM" id="MobiDB-lite"/>
    </source>
</evidence>
<accession>A0A4Z2EXZ5</accession>
<organism evidence="2 3">
    <name type="scientific">Liparis tanakae</name>
    <name type="common">Tanaka's snailfish</name>
    <dbReference type="NCBI Taxonomy" id="230148"/>
    <lineage>
        <taxon>Eukaryota</taxon>
        <taxon>Metazoa</taxon>
        <taxon>Chordata</taxon>
        <taxon>Craniata</taxon>
        <taxon>Vertebrata</taxon>
        <taxon>Euteleostomi</taxon>
        <taxon>Actinopterygii</taxon>
        <taxon>Neopterygii</taxon>
        <taxon>Teleostei</taxon>
        <taxon>Neoteleostei</taxon>
        <taxon>Acanthomorphata</taxon>
        <taxon>Eupercaria</taxon>
        <taxon>Perciformes</taxon>
        <taxon>Cottioidei</taxon>
        <taxon>Cottales</taxon>
        <taxon>Liparidae</taxon>
        <taxon>Liparis</taxon>
    </lineage>
</organism>
<dbReference type="AlphaFoldDB" id="A0A4Z2EXZ5"/>
<feature type="region of interest" description="Disordered" evidence="1">
    <location>
        <begin position="1"/>
        <end position="71"/>
    </location>
</feature>
<feature type="compositionally biased region" description="Polar residues" evidence="1">
    <location>
        <begin position="62"/>
        <end position="71"/>
    </location>
</feature>
<protein>
    <submittedName>
        <fullName evidence="2">Uncharacterized protein</fullName>
    </submittedName>
</protein>
<proteinExistence type="predicted"/>
<sequence>MQNEKESARCGVTVRLPQDLGDDPDSKASESSPCCTPVAIYEEMAPRKGGRKRKAPQVAKGDSSSSTSPNR</sequence>
<dbReference type="EMBL" id="SRLO01002317">
    <property type="protein sequence ID" value="TNN33204.1"/>
    <property type="molecule type" value="Genomic_DNA"/>
</dbReference>
<evidence type="ECO:0000313" key="3">
    <source>
        <dbReference type="Proteomes" id="UP000314294"/>
    </source>
</evidence>
<name>A0A4Z2EXZ5_9TELE</name>
<keyword evidence="3" id="KW-1185">Reference proteome</keyword>
<evidence type="ECO:0000313" key="2">
    <source>
        <dbReference type="EMBL" id="TNN33204.1"/>
    </source>
</evidence>